<evidence type="ECO:0000313" key="6">
    <source>
        <dbReference type="Proteomes" id="UP000398389"/>
    </source>
</evidence>
<dbReference type="EMBL" id="CABVLU010000004">
    <property type="protein sequence ID" value="VVT57267.1"/>
    <property type="molecule type" value="Genomic_DNA"/>
</dbReference>
<gene>
    <name evidence="5" type="ORF">SAPINGB_P005623</name>
</gene>
<dbReference type="InterPro" id="IPR001650">
    <property type="entry name" value="Helicase_C-like"/>
</dbReference>
<proteinExistence type="predicted"/>
<evidence type="ECO:0000259" key="4">
    <source>
        <dbReference type="PROSITE" id="PS51194"/>
    </source>
</evidence>
<dbReference type="CDD" id="cd18797">
    <property type="entry name" value="SF2_C_Hrq"/>
    <property type="match status" value="1"/>
</dbReference>
<evidence type="ECO:0000313" key="5">
    <source>
        <dbReference type="EMBL" id="VVT57267.1"/>
    </source>
</evidence>
<dbReference type="GO" id="GO:0005634">
    <property type="term" value="C:nucleus"/>
    <property type="evidence" value="ECO:0007669"/>
    <property type="project" value="TreeGrafter"/>
</dbReference>
<dbReference type="GO" id="GO:0036297">
    <property type="term" value="P:interstrand cross-link repair"/>
    <property type="evidence" value="ECO:0007669"/>
    <property type="project" value="TreeGrafter"/>
</dbReference>
<dbReference type="OrthoDB" id="18781at2759"/>
<dbReference type="Gene3D" id="3.40.50.300">
    <property type="entry name" value="P-loop containing nucleotide triphosphate hydrolases"/>
    <property type="match status" value="2"/>
</dbReference>
<evidence type="ECO:0000256" key="2">
    <source>
        <dbReference type="ARBA" id="ARBA00022840"/>
    </source>
</evidence>
<dbReference type="Proteomes" id="UP000398389">
    <property type="component" value="Unassembled WGS sequence"/>
</dbReference>
<evidence type="ECO:0000259" key="3">
    <source>
        <dbReference type="PROSITE" id="PS51192"/>
    </source>
</evidence>
<dbReference type="CDD" id="cd17923">
    <property type="entry name" value="DEXHc_Hrq1-like"/>
    <property type="match status" value="1"/>
</dbReference>
<organism evidence="5 6">
    <name type="scientific">Magnusiomyces paraingens</name>
    <dbReference type="NCBI Taxonomy" id="2606893"/>
    <lineage>
        <taxon>Eukaryota</taxon>
        <taxon>Fungi</taxon>
        <taxon>Dikarya</taxon>
        <taxon>Ascomycota</taxon>
        <taxon>Saccharomycotina</taxon>
        <taxon>Dipodascomycetes</taxon>
        <taxon>Dipodascales</taxon>
        <taxon>Dipodascaceae</taxon>
        <taxon>Magnusiomyces</taxon>
    </lineage>
</organism>
<dbReference type="InterPro" id="IPR027417">
    <property type="entry name" value="P-loop_NTPase"/>
</dbReference>
<protein>
    <recommendedName>
        <fullName evidence="7">RNA helicase</fullName>
    </recommendedName>
</protein>
<dbReference type="SMART" id="SM00490">
    <property type="entry name" value="HELICc"/>
    <property type="match status" value="1"/>
</dbReference>
<feature type="domain" description="Helicase C-terminal" evidence="4">
    <location>
        <begin position="351"/>
        <end position="524"/>
    </location>
</feature>
<dbReference type="PROSITE" id="PS51194">
    <property type="entry name" value="HELICASE_CTER"/>
    <property type="match status" value="1"/>
</dbReference>
<dbReference type="GO" id="GO:0043138">
    <property type="term" value="F:3'-5' DNA helicase activity"/>
    <property type="evidence" value="ECO:0007669"/>
    <property type="project" value="TreeGrafter"/>
</dbReference>
<keyword evidence="2" id="KW-0067">ATP-binding</keyword>
<accession>A0A5E8C0N1</accession>
<dbReference type="GO" id="GO:0005524">
    <property type="term" value="F:ATP binding"/>
    <property type="evidence" value="ECO:0007669"/>
    <property type="project" value="UniProtKB-KW"/>
</dbReference>
<evidence type="ECO:0000256" key="1">
    <source>
        <dbReference type="ARBA" id="ARBA00022741"/>
    </source>
</evidence>
<dbReference type="GO" id="GO:0003676">
    <property type="term" value="F:nucleic acid binding"/>
    <property type="evidence" value="ECO:0007669"/>
    <property type="project" value="InterPro"/>
</dbReference>
<dbReference type="PANTHER" id="PTHR47957">
    <property type="entry name" value="ATP-DEPENDENT HELICASE HRQ1"/>
    <property type="match status" value="1"/>
</dbReference>
<dbReference type="PROSITE" id="PS51192">
    <property type="entry name" value="HELICASE_ATP_BIND_1"/>
    <property type="match status" value="1"/>
</dbReference>
<dbReference type="InterPro" id="IPR014001">
    <property type="entry name" value="Helicase_ATP-bd"/>
</dbReference>
<dbReference type="PANTHER" id="PTHR47957:SF3">
    <property type="entry name" value="ATP-DEPENDENT HELICASE HRQ1"/>
    <property type="match status" value="1"/>
</dbReference>
<reference evidence="5 6" key="1">
    <citation type="submission" date="2019-09" db="EMBL/GenBank/DDBJ databases">
        <authorList>
            <person name="Brejova B."/>
        </authorList>
    </citation>
    <scope>NUCLEOTIDE SEQUENCE [LARGE SCALE GENOMIC DNA]</scope>
</reference>
<keyword evidence="1" id="KW-0547">Nucleotide-binding</keyword>
<keyword evidence="6" id="KW-1185">Reference proteome</keyword>
<dbReference type="SUPFAM" id="SSF52540">
    <property type="entry name" value="P-loop containing nucleoside triphosphate hydrolases"/>
    <property type="match status" value="1"/>
</dbReference>
<dbReference type="RefSeq" id="XP_031856228.1">
    <property type="nucleotide sequence ID" value="XM_032000337.1"/>
</dbReference>
<name>A0A5E8C0N1_9ASCO</name>
<dbReference type="Pfam" id="PF09369">
    <property type="entry name" value="MZB"/>
    <property type="match status" value="1"/>
</dbReference>
<dbReference type="InterPro" id="IPR055227">
    <property type="entry name" value="HRQ1_WHD"/>
</dbReference>
<dbReference type="GeneID" id="43584437"/>
<dbReference type="AlphaFoldDB" id="A0A5E8C0N1"/>
<dbReference type="GO" id="GO:0006289">
    <property type="term" value="P:nucleotide-excision repair"/>
    <property type="evidence" value="ECO:0007669"/>
    <property type="project" value="TreeGrafter"/>
</dbReference>
<feature type="domain" description="Helicase ATP-binding" evidence="3">
    <location>
        <begin position="115"/>
        <end position="306"/>
    </location>
</feature>
<dbReference type="Pfam" id="PF22982">
    <property type="entry name" value="WHD_HRQ1"/>
    <property type="match status" value="1"/>
</dbReference>
<dbReference type="InterPro" id="IPR011545">
    <property type="entry name" value="DEAD/DEAH_box_helicase_dom"/>
</dbReference>
<evidence type="ECO:0008006" key="7">
    <source>
        <dbReference type="Google" id="ProtNLM"/>
    </source>
</evidence>
<sequence>MDIRKLFIEEIDNIIKSQGDKCLFSLENSSNKFSDEVMPRISESFLPEIFIEEIQRLPFYQDQIVPKGHFVIPARNAIVSNVYDMLPENFIKALSQYWGISYDDVAFYNHQYIALKSIFSGSSVVVSTDTSSGKSLVYQIPVFKALQEHYETASSDFPPTAFFMFPTKALAQDQLRSFQVLSSLIFGNKFNISSHTYDGDTDFSLREQLRNTSSILFCNPDILHSDILPRWIKWERFLKALKFIVIDEIHIYTGVFGTNVAYTLRRLKRICHELGNSKVQIISCSATIKHPENLLKSIFLINENDLVVIDANSNGAPSGDRHWLVWNSPYINGTKGPYCRAHPIQNGTILFAELLCRNVRTLAFCKTRRECELFMKSIQNELESRGLSHVQEKVMTYRGGYCTSDRREIEYKMSTGCFIGIISTSALELGLDIGEMDAILHIGFPYSIANLRQQAGRAGRRGRSSLSILIGGNGPIDQYYMSNPSALLDEDDPEITLTLGDNEILNQHLQCAAYEIPISIESDKEYFSNEIDENFSKGKSFKDLVKEKLVPIDDKNKEFVFYGPTPDFMPFPSSNFSLRSNSENEGMSYVVMTSEKILENIEIERVPFTLYEGGIFLSQGNMYLIEVLDIKGRSAYAKMVQVNYITKTRDYTDVDPYHIVKSRNLMFHSPNNLKLPIKFGLVNVNTRVFGFYKLGKSKNGGYSRIIDTVEVSEPNQNIFSLKCSGVWISLPSHLMEIISKKGLSVAASIHATEHAIVSALSILLSNTFNEYDIGTECKSPEKEFKKGSVQRKRPAQLIFFDPSKKLVDEKSSKKLAATGVMKRLFECMEQILSLAETRVGNCNCNWGCPNCVASTYCRENSVVLSKPGASIILRYLCGIPLDLHSVFNGPEPNLKNSNSGETIVY</sequence>
<dbReference type="Pfam" id="PF00270">
    <property type="entry name" value="DEAD"/>
    <property type="match status" value="1"/>
</dbReference>
<dbReference type="InterPro" id="IPR018973">
    <property type="entry name" value="MZB"/>
</dbReference>
<dbReference type="Pfam" id="PF00271">
    <property type="entry name" value="Helicase_C"/>
    <property type="match status" value="1"/>
</dbReference>
<dbReference type="SMART" id="SM00487">
    <property type="entry name" value="DEXDc"/>
    <property type="match status" value="1"/>
</dbReference>